<evidence type="ECO:0000313" key="7">
    <source>
        <dbReference type="EMBL" id="KAH7961676.1"/>
    </source>
</evidence>
<dbReference type="PANTHER" id="PTHR45689">
    <property type="entry name" value="I[[H]] CHANNEL, ISOFORM E"/>
    <property type="match status" value="1"/>
</dbReference>
<proteinExistence type="predicted"/>
<dbReference type="GO" id="GO:0005249">
    <property type="term" value="F:voltage-gated potassium channel activity"/>
    <property type="evidence" value="ECO:0007669"/>
    <property type="project" value="TreeGrafter"/>
</dbReference>
<reference evidence="7" key="2">
    <citation type="submission" date="2021-09" db="EMBL/GenBank/DDBJ databases">
        <authorList>
            <person name="Jia N."/>
            <person name="Wang J."/>
            <person name="Shi W."/>
            <person name="Du L."/>
            <person name="Sun Y."/>
            <person name="Zhan W."/>
            <person name="Jiang J."/>
            <person name="Wang Q."/>
            <person name="Zhang B."/>
            <person name="Ji P."/>
            <person name="Sakyi L.B."/>
            <person name="Cui X."/>
            <person name="Yuan T."/>
            <person name="Jiang B."/>
            <person name="Yang W."/>
            <person name="Lam T.T.-Y."/>
            <person name="Chang Q."/>
            <person name="Ding S."/>
            <person name="Wang X."/>
            <person name="Zhu J."/>
            <person name="Ruan X."/>
            <person name="Zhao L."/>
            <person name="Wei J."/>
            <person name="Que T."/>
            <person name="Du C."/>
            <person name="Cheng J."/>
            <person name="Dai P."/>
            <person name="Han X."/>
            <person name="Huang E."/>
            <person name="Gao Y."/>
            <person name="Liu J."/>
            <person name="Shao H."/>
            <person name="Ye R."/>
            <person name="Li L."/>
            <person name="Wei W."/>
            <person name="Wang X."/>
            <person name="Wang C."/>
            <person name="Huo Q."/>
            <person name="Li W."/>
            <person name="Guo W."/>
            <person name="Chen H."/>
            <person name="Chen S."/>
            <person name="Zhou L."/>
            <person name="Zhou L."/>
            <person name="Ni X."/>
            <person name="Tian J."/>
            <person name="Zhou Y."/>
            <person name="Sheng Y."/>
            <person name="Liu T."/>
            <person name="Pan Y."/>
            <person name="Xia L."/>
            <person name="Li J."/>
            <person name="Zhao F."/>
            <person name="Cao W."/>
        </authorList>
    </citation>
    <scope>NUCLEOTIDE SEQUENCE</scope>
    <source>
        <strain evidence="7">Rsan-2018</strain>
        <tissue evidence="7">Larvae</tissue>
    </source>
</reference>
<keyword evidence="4 5" id="KW-0472">Membrane</keyword>
<feature type="transmembrane region" description="Helical" evidence="5">
    <location>
        <begin position="75"/>
        <end position="92"/>
    </location>
</feature>
<accession>A0A9D4Q222</accession>
<dbReference type="GO" id="GO:0098855">
    <property type="term" value="C:HCN channel complex"/>
    <property type="evidence" value="ECO:0007669"/>
    <property type="project" value="TreeGrafter"/>
</dbReference>
<name>A0A9D4Q222_RHISA</name>
<feature type="transmembrane region" description="Helical" evidence="5">
    <location>
        <begin position="43"/>
        <end position="63"/>
    </location>
</feature>
<comment type="caution">
    <text evidence="7">The sequence shown here is derived from an EMBL/GenBank/DDBJ whole genome shotgun (WGS) entry which is preliminary data.</text>
</comment>
<keyword evidence="3 5" id="KW-1133">Transmembrane helix</keyword>
<gene>
    <name evidence="7" type="ORF">HPB52_011217</name>
</gene>
<protein>
    <recommendedName>
        <fullName evidence="6">Ion transport domain-containing protein</fullName>
    </recommendedName>
</protein>
<dbReference type="GO" id="GO:0003254">
    <property type="term" value="P:regulation of membrane depolarization"/>
    <property type="evidence" value="ECO:0007669"/>
    <property type="project" value="TreeGrafter"/>
</dbReference>
<evidence type="ECO:0000259" key="6">
    <source>
        <dbReference type="Pfam" id="PF00520"/>
    </source>
</evidence>
<dbReference type="Proteomes" id="UP000821837">
    <property type="component" value="Chromosome 3"/>
</dbReference>
<dbReference type="SUPFAM" id="SSF81324">
    <property type="entry name" value="Voltage-gated potassium channels"/>
    <property type="match status" value="1"/>
</dbReference>
<evidence type="ECO:0000256" key="3">
    <source>
        <dbReference type="ARBA" id="ARBA00022989"/>
    </source>
</evidence>
<feature type="domain" description="Ion transport" evidence="6">
    <location>
        <begin position="42"/>
        <end position="264"/>
    </location>
</feature>
<evidence type="ECO:0000256" key="1">
    <source>
        <dbReference type="ARBA" id="ARBA00004141"/>
    </source>
</evidence>
<keyword evidence="8" id="KW-1185">Reference proteome</keyword>
<keyword evidence="2 5" id="KW-0812">Transmembrane</keyword>
<dbReference type="Gene3D" id="1.10.287.630">
    <property type="entry name" value="Helix hairpin bin"/>
    <property type="match status" value="1"/>
</dbReference>
<dbReference type="InterPro" id="IPR005821">
    <property type="entry name" value="Ion_trans_dom"/>
</dbReference>
<evidence type="ECO:0000313" key="8">
    <source>
        <dbReference type="Proteomes" id="UP000821837"/>
    </source>
</evidence>
<dbReference type="PANTHER" id="PTHR45689:SF5">
    <property type="entry name" value="I[[H]] CHANNEL, ISOFORM E"/>
    <property type="match status" value="1"/>
</dbReference>
<dbReference type="VEuPathDB" id="VectorBase:RSAN_033959"/>
<organism evidence="7 8">
    <name type="scientific">Rhipicephalus sanguineus</name>
    <name type="common">Brown dog tick</name>
    <name type="synonym">Ixodes sanguineus</name>
    <dbReference type="NCBI Taxonomy" id="34632"/>
    <lineage>
        <taxon>Eukaryota</taxon>
        <taxon>Metazoa</taxon>
        <taxon>Ecdysozoa</taxon>
        <taxon>Arthropoda</taxon>
        <taxon>Chelicerata</taxon>
        <taxon>Arachnida</taxon>
        <taxon>Acari</taxon>
        <taxon>Parasitiformes</taxon>
        <taxon>Ixodida</taxon>
        <taxon>Ixodoidea</taxon>
        <taxon>Ixodidae</taxon>
        <taxon>Rhipicephalinae</taxon>
        <taxon>Rhipicephalus</taxon>
        <taxon>Rhipicephalus</taxon>
    </lineage>
</organism>
<sequence>MKTTIKKMLTAASRRQYSGLDFKKRPRTKYRCILDPRSSFRRWWDCFILVLLLMNLVLVPLHLGFFRLPGIEWELYSLFSDFVLFVDVMLNFRTGIDDRKQGIVIMDPVQIRQHYLHGWFPVDLVSSLPLDFLVLNWPSKYRNVDRRSTYSQLAKLLSFIKLIKISRLFRYGGRTEQIMFYQTTGVYLQLGNILALIFLAVHWHACLQFFVGSLMGFPPESWISIANLQNKPWWEQYSWAVHNTVSLMMTNNYGLAQKTGLLVEEWIQVMGMFCGALWQALLLGYGANLLAHKDYTKNVQRERMQEVEQFMSYYDLPEWLRARIRSHLNAQHMFLNDKDILSSLSGTLRESALCSPVYYPQKV</sequence>
<reference evidence="7" key="1">
    <citation type="journal article" date="2020" name="Cell">
        <title>Large-Scale Comparative Analyses of Tick Genomes Elucidate Their Genetic Diversity and Vector Capacities.</title>
        <authorList>
            <consortium name="Tick Genome and Microbiome Consortium (TIGMIC)"/>
            <person name="Jia N."/>
            <person name="Wang J."/>
            <person name="Shi W."/>
            <person name="Du L."/>
            <person name="Sun Y."/>
            <person name="Zhan W."/>
            <person name="Jiang J.F."/>
            <person name="Wang Q."/>
            <person name="Zhang B."/>
            <person name="Ji P."/>
            <person name="Bell-Sakyi L."/>
            <person name="Cui X.M."/>
            <person name="Yuan T.T."/>
            <person name="Jiang B.G."/>
            <person name="Yang W.F."/>
            <person name="Lam T.T."/>
            <person name="Chang Q.C."/>
            <person name="Ding S.J."/>
            <person name="Wang X.J."/>
            <person name="Zhu J.G."/>
            <person name="Ruan X.D."/>
            <person name="Zhao L."/>
            <person name="Wei J.T."/>
            <person name="Ye R.Z."/>
            <person name="Que T.C."/>
            <person name="Du C.H."/>
            <person name="Zhou Y.H."/>
            <person name="Cheng J.X."/>
            <person name="Dai P.F."/>
            <person name="Guo W.B."/>
            <person name="Han X.H."/>
            <person name="Huang E.J."/>
            <person name="Li L.F."/>
            <person name="Wei W."/>
            <person name="Gao Y.C."/>
            <person name="Liu J.Z."/>
            <person name="Shao H.Z."/>
            <person name="Wang X."/>
            <person name="Wang C.C."/>
            <person name="Yang T.C."/>
            <person name="Huo Q.B."/>
            <person name="Li W."/>
            <person name="Chen H.Y."/>
            <person name="Chen S.E."/>
            <person name="Zhou L.G."/>
            <person name="Ni X.B."/>
            <person name="Tian J.H."/>
            <person name="Sheng Y."/>
            <person name="Liu T."/>
            <person name="Pan Y.S."/>
            <person name="Xia L.Y."/>
            <person name="Li J."/>
            <person name="Zhao F."/>
            <person name="Cao W.C."/>
        </authorList>
    </citation>
    <scope>NUCLEOTIDE SEQUENCE</scope>
    <source>
        <strain evidence="7">Rsan-2018</strain>
    </source>
</reference>
<dbReference type="Gene3D" id="1.10.287.70">
    <property type="match status" value="1"/>
</dbReference>
<dbReference type="Pfam" id="PF00520">
    <property type="entry name" value="Ion_trans"/>
    <property type="match status" value="1"/>
</dbReference>
<dbReference type="GO" id="GO:0035725">
    <property type="term" value="P:sodium ion transmembrane transport"/>
    <property type="evidence" value="ECO:0007669"/>
    <property type="project" value="TreeGrafter"/>
</dbReference>
<dbReference type="InterPro" id="IPR051413">
    <property type="entry name" value="K/Na_HCN_channel"/>
</dbReference>
<dbReference type="AlphaFoldDB" id="A0A9D4Q222"/>
<feature type="transmembrane region" description="Helical" evidence="5">
    <location>
        <begin position="266"/>
        <end position="291"/>
    </location>
</feature>
<evidence type="ECO:0000256" key="5">
    <source>
        <dbReference type="SAM" id="Phobius"/>
    </source>
</evidence>
<evidence type="ECO:0000256" key="4">
    <source>
        <dbReference type="ARBA" id="ARBA00023136"/>
    </source>
</evidence>
<feature type="transmembrane region" description="Helical" evidence="5">
    <location>
        <begin position="186"/>
        <end position="211"/>
    </location>
</feature>
<comment type="subcellular location">
    <subcellularLocation>
        <location evidence="1">Membrane</location>
        <topology evidence="1">Multi-pass membrane protein</topology>
    </subcellularLocation>
</comment>
<evidence type="ECO:0000256" key="2">
    <source>
        <dbReference type="ARBA" id="ARBA00022692"/>
    </source>
</evidence>
<dbReference type="EMBL" id="JABSTV010001249">
    <property type="protein sequence ID" value="KAH7961676.1"/>
    <property type="molecule type" value="Genomic_DNA"/>
</dbReference>